<protein>
    <recommendedName>
        <fullName evidence="7">Peptidase A1 domain-containing protein</fullName>
    </recommendedName>
</protein>
<dbReference type="InterPro" id="IPR033121">
    <property type="entry name" value="PEPTIDASE_A1"/>
</dbReference>
<dbReference type="PROSITE" id="PS51767">
    <property type="entry name" value="PEPTIDASE_A1"/>
    <property type="match status" value="1"/>
</dbReference>
<dbReference type="PROSITE" id="PS00141">
    <property type="entry name" value="ASP_PROTEASE"/>
    <property type="match status" value="1"/>
</dbReference>
<dbReference type="PRINTS" id="PR00792">
    <property type="entry name" value="PEPSIN"/>
</dbReference>
<feature type="compositionally biased region" description="Low complexity" evidence="5">
    <location>
        <begin position="24"/>
        <end position="39"/>
    </location>
</feature>
<dbReference type="FunFam" id="2.40.70.10:FF:000008">
    <property type="entry name" value="Cathepsin D"/>
    <property type="match status" value="1"/>
</dbReference>
<evidence type="ECO:0000256" key="6">
    <source>
        <dbReference type="SAM" id="SignalP"/>
    </source>
</evidence>
<dbReference type="CDD" id="cd05471">
    <property type="entry name" value="pepsin_like"/>
    <property type="match status" value="1"/>
</dbReference>
<comment type="similarity">
    <text evidence="1 4">Belongs to the peptidase A1 family.</text>
</comment>
<evidence type="ECO:0000313" key="9">
    <source>
        <dbReference type="Proteomes" id="UP001215151"/>
    </source>
</evidence>
<dbReference type="GO" id="GO:0006508">
    <property type="term" value="P:proteolysis"/>
    <property type="evidence" value="ECO:0007669"/>
    <property type="project" value="UniProtKB-KW"/>
</dbReference>
<evidence type="ECO:0000256" key="4">
    <source>
        <dbReference type="RuleBase" id="RU000454"/>
    </source>
</evidence>
<sequence length="491" mass="50725">MHLLPYSLALSCLLSLAHDHALAAPSPSSSPLPRSIPLLRRSRPHRNSTELSEWLRNQKEYLEAKYTNNPQRKRASGMNLITNQNADSSFYGSIAVGTPAISYNVILDTGSSDLWLAASDGVSTNDDGIPTFDSSASSTFTDLNTSFSISYGSGAARGTLGKDVVQFAGFEVDSQVFGVVTQVSENLLNSPVSGLMGLGFSSIAASGATPFWQALAENDGTLDSPLMAFQLTRFNDVNGAQDLEPGGTFNLGAVNTSLFTGDIDYQDIPDGQEGYWIQELSGLTVNGASVSVGSGSAAYAAIDTGTTLVGGPEDVISDLYAQIPGSQALTGQNAGYWTYPCDTTVNVTLRFGSSSVSWPVSNADFLLEQASRDTCVGAFFALSTSGTSAPPWIVGDTFLKNVYSVFRASPASVGFAQLSDTALKMNGALGAAPSPTVGAVAATISGSSANAGTDRSSSANGATPGAVLGSTLGMWVVALVSGLVGGSMLLV</sequence>
<dbReference type="EMBL" id="JAPEVG010000235">
    <property type="protein sequence ID" value="KAJ8473098.1"/>
    <property type="molecule type" value="Genomic_DNA"/>
</dbReference>
<keyword evidence="9" id="KW-1185">Reference proteome</keyword>
<feature type="active site" evidence="3">
    <location>
        <position position="108"/>
    </location>
</feature>
<dbReference type="PANTHER" id="PTHR47966">
    <property type="entry name" value="BETA-SITE APP-CLEAVING ENZYME, ISOFORM A-RELATED"/>
    <property type="match status" value="1"/>
</dbReference>
<accession>A0AAD7TNY5</accession>
<dbReference type="InterPro" id="IPR001969">
    <property type="entry name" value="Aspartic_peptidase_AS"/>
</dbReference>
<feature type="chain" id="PRO_5041974372" description="Peptidase A1 domain-containing protein" evidence="6">
    <location>
        <begin position="24"/>
        <end position="491"/>
    </location>
</feature>
<dbReference type="Pfam" id="PF00026">
    <property type="entry name" value="Asp"/>
    <property type="match status" value="1"/>
</dbReference>
<comment type="caution">
    <text evidence="8">The sequence shown here is derived from an EMBL/GenBank/DDBJ whole genome shotgun (WGS) entry which is preliminary data.</text>
</comment>
<feature type="active site" evidence="3">
    <location>
        <position position="303"/>
    </location>
</feature>
<proteinExistence type="inferred from homology"/>
<evidence type="ECO:0000256" key="3">
    <source>
        <dbReference type="PIRSR" id="PIRSR601461-1"/>
    </source>
</evidence>
<reference evidence="8" key="1">
    <citation type="submission" date="2022-11" db="EMBL/GenBank/DDBJ databases">
        <title>Genome Sequence of Cubamyces cubensis.</title>
        <authorList>
            <person name="Buettner E."/>
        </authorList>
    </citation>
    <scope>NUCLEOTIDE SEQUENCE</scope>
    <source>
        <strain evidence="8">MPL-01</strain>
    </source>
</reference>
<name>A0AAD7TNY5_9APHY</name>
<evidence type="ECO:0000256" key="5">
    <source>
        <dbReference type="SAM" id="MobiDB-lite"/>
    </source>
</evidence>
<evidence type="ECO:0000313" key="8">
    <source>
        <dbReference type="EMBL" id="KAJ8473098.1"/>
    </source>
</evidence>
<dbReference type="InterPro" id="IPR001461">
    <property type="entry name" value="Aspartic_peptidase_A1"/>
</dbReference>
<dbReference type="AlphaFoldDB" id="A0AAD7TNY5"/>
<keyword evidence="4" id="KW-0645">Protease</keyword>
<gene>
    <name evidence="8" type="ORF">ONZ51_g8087</name>
</gene>
<evidence type="ECO:0000259" key="7">
    <source>
        <dbReference type="PROSITE" id="PS51767"/>
    </source>
</evidence>
<feature type="region of interest" description="Disordered" evidence="5">
    <location>
        <begin position="24"/>
        <end position="48"/>
    </location>
</feature>
<keyword evidence="2 4" id="KW-0064">Aspartyl protease</keyword>
<organism evidence="8 9">
    <name type="scientific">Trametes cubensis</name>
    <dbReference type="NCBI Taxonomy" id="1111947"/>
    <lineage>
        <taxon>Eukaryota</taxon>
        <taxon>Fungi</taxon>
        <taxon>Dikarya</taxon>
        <taxon>Basidiomycota</taxon>
        <taxon>Agaricomycotina</taxon>
        <taxon>Agaricomycetes</taxon>
        <taxon>Polyporales</taxon>
        <taxon>Polyporaceae</taxon>
        <taxon>Trametes</taxon>
    </lineage>
</organism>
<dbReference type="SUPFAM" id="SSF50630">
    <property type="entry name" value="Acid proteases"/>
    <property type="match status" value="1"/>
</dbReference>
<dbReference type="InterPro" id="IPR021109">
    <property type="entry name" value="Peptidase_aspartic_dom_sf"/>
</dbReference>
<dbReference type="GO" id="GO:0004190">
    <property type="term" value="F:aspartic-type endopeptidase activity"/>
    <property type="evidence" value="ECO:0007669"/>
    <property type="project" value="UniProtKB-KW"/>
</dbReference>
<feature type="signal peptide" evidence="6">
    <location>
        <begin position="1"/>
        <end position="23"/>
    </location>
</feature>
<dbReference type="Gene3D" id="2.40.70.10">
    <property type="entry name" value="Acid Proteases"/>
    <property type="match status" value="2"/>
</dbReference>
<dbReference type="InterPro" id="IPR034164">
    <property type="entry name" value="Pepsin-like_dom"/>
</dbReference>
<keyword evidence="4" id="KW-0378">Hydrolase</keyword>
<dbReference type="PANTHER" id="PTHR47966:SF51">
    <property type="entry name" value="BETA-SITE APP-CLEAVING ENZYME, ISOFORM A-RELATED"/>
    <property type="match status" value="1"/>
</dbReference>
<evidence type="ECO:0000256" key="2">
    <source>
        <dbReference type="ARBA" id="ARBA00022750"/>
    </source>
</evidence>
<feature type="domain" description="Peptidase A1" evidence="7">
    <location>
        <begin position="90"/>
        <end position="416"/>
    </location>
</feature>
<dbReference type="Proteomes" id="UP001215151">
    <property type="component" value="Unassembled WGS sequence"/>
</dbReference>
<evidence type="ECO:0000256" key="1">
    <source>
        <dbReference type="ARBA" id="ARBA00007447"/>
    </source>
</evidence>
<keyword evidence="6" id="KW-0732">Signal</keyword>